<name>A0AB37IG99_ENTHR</name>
<sequence length="392" mass="45510">MRLDKMIVTFINALSIASGIGGARALPSLDNKNQGRGLGKVLDLENRNETTRLSDKTYSHKKIHSKHRNKGNLKHLDKIQDDVSRQPYSAKKILHKKIKNLIKQEETDFKKLKEGISTESSIEVNQLQTNLQRVQNFCSKFRKLRNDIVIEYGKMTQQKVNLRKHKIKNKKMLKECYKEIKVLSTNKKHIDYLISNCKDMVNQLQESIESKETHSVSTSKSTMTTSHTEQPTISLQETERILIRSKKLISQFNEGTQQINAFRRQEKELLLLLQNQNRTQFENPRNISDVKADLNEINRNIIPKLESEKFHIQAEIIKEVNHINLLEGQGKISPFEAKKFLNEYNKLNINFAKERNKRDISLKQNLSKKLESIVINNSEKPIAQNTTISMTR</sequence>
<dbReference type="EMBL" id="LESJ01000003">
    <property type="protein sequence ID" value="RBT69675.1"/>
    <property type="molecule type" value="Genomic_DNA"/>
</dbReference>
<evidence type="ECO:0000313" key="2">
    <source>
        <dbReference type="EMBL" id="RBT69675.1"/>
    </source>
</evidence>
<feature type="region of interest" description="Disordered" evidence="1">
    <location>
        <begin position="209"/>
        <end position="233"/>
    </location>
</feature>
<proteinExistence type="predicted"/>
<gene>
    <name evidence="2" type="ORF">EB03_00722</name>
</gene>
<feature type="compositionally biased region" description="Basic residues" evidence="1">
    <location>
        <begin position="59"/>
        <end position="73"/>
    </location>
</feature>
<dbReference type="Proteomes" id="UP000253498">
    <property type="component" value="Unassembled WGS sequence"/>
</dbReference>
<reference evidence="2 3" key="1">
    <citation type="submission" date="2015-06" db="EMBL/GenBank/DDBJ databases">
        <title>The Genome Sequence of Enterococcus hirae 88EA1.</title>
        <authorList>
            <consortium name="The Broad Institute Genomics Platform"/>
            <consortium name="The Broad Institute Genome Sequencing Center for Infectious Disease"/>
            <person name="Earl A.M."/>
            <person name="Van Tyne D."/>
            <person name="Lebreton F."/>
            <person name="Saavedra J.T."/>
            <person name="Gilmore M.S."/>
            <person name="Manson McGuire A."/>
            <person name="Clock S."/>
            <person name="Crupain M."/>
            <person name="Rangan U."/>
            <person name="Young S."/>
            <person name="Abouelleil A."/>
            <person name="Cao P."/>
            <person name="Chapman S.B."/>
            <person name="Griggs A."/>
            <person name="Priest M."/>
            <person name="Shea T."/>
            <person name="Wortman J."/>
            <person name="Nusbaum C."/>
            <person name="Birren B."/>
        </authorList>
    </citation>
    <scope>NUCLEOTIDE SEQUENCE [LARGE SCALE GENOMIC DNA]</scope>
    <source>
        <strain evidence="2 3">88EA1</strain>
    </source>
</reference>
<accession>A0AB37IG99</accession>
<protein>
    <submittedName>
        <fullName evidence="2">Uncharacterized protein</fullName>
    </submittedName>
</protein>
<evidence type="ECO:0000313" key="3">
    <source>
        <dbReference type="Proteomes" id="UP000253498"/>
    </source>
</evidence>
<dbReference type="RefSeq" id="WP_096710366.1">
    <property type="nucleotide sequence ID" value="NZ_JBFCRC010000030.1"/>
</dbReference>
<feature type="compositionally biased region" description="Low complexity" evidence="1">
    <location>
        <begin position="215"/>
        <end position="228"/>
    </location>
</feature>
<evidence type="ECO:0000256" key="1">
    <source>
        <dbReference type="SAM" id="MobiDB-lite"/>
    </source>
</evidence>
<organism evidence="2 3">
    <name type="scientific">Enterococcus hirae</name>
    <dbReference type="NCBI Taxonomy" id="1354"/>
    <lineage>
        <taxon>Bacteria</taxon>
        <taxon>Bacillati</taxon>
        <taxon>Bacillota</taxon>
        <taxon>Bacilli</taxon>
        <taxon>Lactobacillales</taxon>
        <taxon>Enterococcaceae</taxon>
        <taxon>Enterococcus</taxon>
    </lineage>
</organism>
<dbReference type="AlphaFoldDB" id="A0AB37IG99"/>
<comment type="caution">
    <text evidence="2">The sequence shown here is derived from an EMBL/GenBank/DDBJ whole genome shotgun (WGS) entry which is preliminary data.</text>
</comment>
<feature type="region of interest" description="Disordered" evidence="1">
    <location>
        <begin position="53"/>
        <end position="81"/>
    </location>
</feature>